<reference evidence="1" key="1">
    <citation type="journal article" date="2014" name="Front. Microbiol.">
        <title>High frequency of phylogenetically diverse reductive dehalogenase-homologous genes in deep subseafloor sedimentary metagenomes.</title>
        <authorList>
            <person name="Kawai M."/>
            <person name="Futagami T."/>
            <person name="Toyoda A."/>
            <person name="Takaki Y."/>
            <person name="Nishi S."/>
            <person name="Hori S."/>
            <person name="Arai W."/>
            <person name="Tsubouchi T."/>
            <person name="Morono Y."/>
            <person name="Uchiyama I."/>
            <person name="Ito T."/>
            <person name="Fujiyama A."/>
            <person name="Inagaki F."/>
            <person name="Takami H."/>
        </authorList>
    </citation>
    <scope>NUCLEOTIDE SEQUENCE</scope>
    <source>
        <strain evidence="1">Expedition CK06-06</strain>
    </source>
</reference>
<proteinExistence type="predicted"/>
<gene>
    <name evidence="1" type="ORF">S03H2_15663</name>
</gene>
<dbReference type="InterPro" id="IPR046164">
    <property type="entry name" value="DUF6166"/>
</dbReference>
<dbReference type="AlphaFoldDB" id="X1G0A8"/>
<dbReference type="Pfam" id="PF19663">
    <property type="entry name" value="DUF6166"/>
    <property type="match status" value="1"/>
</dbReference>
<protein>
    <submittedName>
        <fullName evidence="1">Uncharacterized protein</fullName>
    </submittedName>
</protein>
<dbReference type="EMBL" id="BARU01007972">
    <property type="protein sequence ID" value="GAH34999.1"/>
    <property type="molecule type" value="Genomic_DNA"/>
</dbReference>
<name>X1G0A8_9ZZZZ</name>
<organism evidence="1">
    <name type="scientific">marine sediment metagenome</name>
    <dbReference type="NCBI Taxonomy" id="412755"/>
    <lineage>
        <taxon>unclassified sequences</taxon>
        <taxon>metagenomes</taxon>
        <taxon>ecological metagenomes</taxon>
    </lineage>
</organism>
<accession>X1G0A8</accession>
<sequence>MKTYMGKLRAGGVGGQVILVIDNDGSSKLLPHIVRHSPDGFNWGFGGSGPADTALSILTDCVGNDVANAFYQRFKSEFVAGWKESFEITAKEIKDWLLSITKDEKY</sequence>
<evidence type="ECO:0000313" key="1">
    <source>
        <dbReference type="EMBL" id="GAH34999.1"/>
    </source>
</evidence>
<comment type="caution">
    <text evidence="1">The sequence shown here is derived from an EMBL/GenBank/DDBJ whole genome shotgun (WGS) entry which is preliminary data.</text>
</comment>